<name>A0ABX5XX18_9BACT</name>
<organism evidence="1 2">
    <name type="scientific">Stieleria magnilauensis</name>
    <dbReference type="NCBI Taxonomy" id="2527963"/>
    <lineage>
        <taxon>Bacteria</taxon>
        <taxon>Pseudomonadati</taxon>
        <taxon>Planctomycetota</taxon>
        <taxon>Planctomycetia</taxon>
        <taxon>Pirellulales</taxon>
        <taxon>Pirellulaceae</taxon>
        <taxon>Stieleria</taxon>
    </lineage>
</organism>
<reference evidence="1 2" key="1">
    <citation type="submission" date="2019-02" db="EMBL/GenBank/DDBJ databases">
        <title>Deep-cultivation of Planctomycetes and their phenomic and genomic characterization uncovers novel biology.</title>
        <authorList>
            <person name="Wiegand S."/>
            <person name="Jogler M."/>
            <person name="Boedeker C."/>
            <person name="Pinto D."/>
            <person name="Vollmers J."/>
            <person name="Rivas-Marin E."/>
            <person name="Kohn T."/>
            <person name="Peeters S.H."/>
            <person name="Heuer A."/>
            <person name="Rast P."/>
            <person name="Oberbeckmann S."/>
            <person name="Bunk B."/>
            <person name="Jeske O."/>
            <person name="Meyerdierks A."/>
            <person name="Storesund J.E."/>
            <person name="Kallscheuer N."/>
            <person name="Luecker S."/>
            <person name="Lage O.M."/>
            <person name="Pohl T."/>
            <person name="Merkel B.J."/>
            <person name="Hornburger P."/>
            <person name="Mueller R.-W."/>
            <person name="Bruemmer F."/>
            <person name="Labrenz M."/>
            <person name="Spormann A.M."/>
            <person name="Op den Camp H."/>
            <person name="Overmann J."/>
            <person name="Amann R."/>
            <person name="Jetten M.S.M."/>
            <person name="Mascher T."/>
            <person name="Medema M.H."/>
            <person name="Devos D.P."/>
            <person name="Kaster A.-K."/>
            <person name="Ovreas L."/>
            <person name="Rohde M."/>
            <person name="Galperin M.Y."/>
            <person name="Jogler C."/>
        </authorList>
    </citation>
    <scope>NUCLEOTIDE SEQUENCE [LARGE SCALE GENOMIC DNA]</scope>
    <source>
        <strain evidence="1 2">TBK1r</strain>
    </source>
</reference>
<sequence length="255" mass="29246">MCSLFEPFQRRRLVARPFPESWNAVLERNALFRSRLDPARRTLLDHAMLCFTDSHTWEGCGGFSLREEHQATIAAHAMRLTLGFSEDYLGDVDSILVYPSAYEAPHRQHIGSGVVMEGHSQRIGESWYHGPVILAWDDIQSHVQSSRRPHNVILHEFAHQLDFRNGRDADGIPPIETNEQADEWVSVTDAAYDQLCKIYESGRTDLIDEYATVSKAEFFAVTTEVFFEASGLLAKQWPELFQVMKRFYNQDPRIG</sequence>
<dbReference type="EMBL" id="CP036432">
    <property type="protein sequence ID" value="QDV85851.1"/>
    <property type="molecule type" value="Genomic_DNA"/>
</dbReference>
<gene>
    <name evidence="1" type="primary">mtfA</name>
    <name evidence="1" type="ORF">TBK1r_48670</name>
</gene>
<dbReference type="Proteomes" id="UP000318081">
    <property type="component" value="Chromosome"/>
</dbReference>
<protein>
    <submittedName>
        <fullName evidence="1">Protein MtfA</fullName>
    </submittedName>
</protein>
<accession>A0ABX5XX18</accession>
<dbReference type="InterPro" id="IPR010384">
    <property type="entry name" value="MtfA_fam"/>
</dbReference>
<dbReference type="Pfam" id="PF06167">
    <property type="entry name" value="Peptidase_M90"/>
    <property type="match status" value="1"/>
</dbReference>
<dbReference type="InterPro" id="IPR024079">
    <property type="entry name" value="MetalloPept_cat_dom_sf"/>
</dbReference>
<dbReference type="CDD" id="cd20169">
    <property type="entry name" value="Peptidase_M90_mtfA"/>
    <property type="match status" value="1"/>
</dbReference>
<dbReference type="RefSeq" id="WP_145216144.1">
    <property type="nucleotide sequence ID" value="NZ_CP036432.1"/>
</dbReference>
<dbReference type="PANTHER" id="PTHR30164">
    <property type="entry name" value="MTFA PEPTIDASE"/>
    <property type="match status" value="1"/>
</dbReference>
<keyword evidence="2" id="KW-1185">Reference proteome</keyword>
<dbReference type="SUPFAM" id="SSF55486">
    <property type="entry name" value="Metalloproteases ('zincins'), catalytic domain"/>
    <property type="match status" value="1"/>
</dbReference>
<evidence type="ECO:0000313" key="2">
    <source>
        <dbReference type="Proteomes" id="UP000318081"/>
    </source>
</evidence>
<dbReference type="PANTHER" id="PTHR30164:SF2">
    <property type="entry name" value="PROTEIN MTFA"/>
    <property type="match status" value="1"/>
</dbReference>
<proteinExistence type="predicted"/>
<evidence type="ECO:0000313" key="1">
    <source>
        <dbReference type="EMBL" id="QDV85851.1"/>
    </source>
</evidence>
<dbReference type="Gene3D" id="1.10.472.150">
    <property type="entry name" value="Glucose-regulated metallo-peptidase M90, N-terminal domain"/>
    <property type="match status" value="1"/>
</dbReference>
<dbReference type="Gene3D" id="3.40.390.10">
    <property type="entry name" value="Collagenase (Catalytic Domain)"/>
    <property type="match status" value="1"/>
</dbReference>
<dbReference type="InterPro" id="IPR042252">
    <property type="entry name" value="MtfA_N"/>
</dbReference>